<feature type="transmembrane region" description="Helical" evidence="1">
    <location>
        <begin position="12"/>
        <end position="32"/>
    </location>
</feature>
<feature type="transmembrane region" description="Helical" evidence="1">
    <location>
        <begin position="94"/>
        <end position="117"/>
    </location>
</feature>
<keyword evidence="1" id="KW-1133">Transmembrane helix</keyword>
<evidence type="ECO:0000256" key="1">
    <source>
        <dbReference type="SAM" id="Phobius"/>
    </source>
</evidence>
<proteinExistence type="predicted"/>
<keyword evidence="1" id="KW-0472">Membrane</keyword>
<name>A0A5J4U6F0_9EUKA</name>
<feature type="transmembrane region" description="Helical" evidence="1">
    <location>
        <begin position="53"/>
        <end position="74"/>
    </location>
</feature>
<comment type="caution">
    <text evidence="2">The sequence shown here is derived from an EMBL/GenBank/DDBJ whole genome shotgun (WGS) entry which is preliminary data.</text>
</comment>
<dbReference type="Proteomes" id="UP000324800">
    <property type="component" value="Unassembled WGS sequence"/>
</dbReference>
<accession>A0A5J4U6F0</accession>
<protein>
    <submittedName>
        <fullName evidence="2">Uncharacterized protein</fullName>
    </submittedName>
</protein>
<dbReference type="EMBL" id="SNRW01019945">
    <property type="protein sequence ID" value="KAA6365908.1"/>
    <property type="molecule type" value="Genomic_DNA"/>
</dbReference>
<reference evidence="2 3" key="1">
    <citation type="submission" date="2019-03" db="EMBL/GenBank/DDBJ databases">
        <title>Single cell metagenomics reveals metabolic interactions within the superorganism composed of flagellate Streblomastix strix and complex community of Bacteroidetes bacteria on its surface.</title>
        <authorList>
            <person name="Treitli S.C."/>
            <person name="Kolisko M."/>
            <person name="Husnik F."/>
            <person name="Keeling P."/>
            <person name="Hampl V."/>
        </authorList>
    </citation>
    <scope>NUCLEOTIDE SEQUENCE [LARGE SCALE GENOMIC DNA]</scope>
    <source>
        <strain evidence="2">ST1C</strain>
    </source>
</reference>
<organism evidence="2 3">
    <name type="scientific">Streblomastix strix</name>
    <dbReference type="NCBI Taxonomy" id="222440"/>
    <lineage>
        <taxon>Eukaryota</taxon>
        <taxon>Metamonada</taxon>
        <taxon>Preaxostyla</taxon>
        <taxon>Oxymonadida</taxon>
        <taxon>Streblomastigidae</taxon>
        <taxon>Streblomastix</taxon>
    </lineage>
</organism>
<dbReference type="AlphaFoldDB" id="A0A5J4U6F0"/>
<evidence type="ECO:0000313" key="3">
    <source>
        <dbReference type="Proteomes" id="UP000324800"/>
    </source>
</evidence>
<gene>
    <name evidence="2" type="ORF">EZS28_038565</name>
</gene>
<keyword evidence="1" id="KW-0812">Transmembrane</keyword>
<evidence type="ECO:0000313" key="2">
    <source>
        <dbReference type="EMBL" id="KAA6365908.1"/>
    </source>
</evidence>
<sequence>MEQLEVNLKFQIKLQLPVMTSLQAVDCITLVLKVKKMMLNQKMMIMKAKTLNMLAVFLMMAIISFIVVIMLQVFDQTYYGEVVFDEVPTDLGDAILIALCLGVCCCELLSGGICANIQYPGHSLYLLLTDEMFGF</sequence>